<feature type="compositionally biased region" description="Pro residues" evidence="1">
    <location>
        <begin position="1"/>
        <end position="13"/>
    </location>
</feature>
<comment type="caution">
    <text evidence="2">The sequence shown here is derived from an EMBL/GenBank/DDBJ whole genome shotgun (WGS) entry which is preliminary data.</text>
</comment>
<accession>A0A5J9SQE9</accession>
<feature type="region of interest" description="Disordered" evidence="1">
    <location>
        <begin position="1"/>
        <end position="43"/>
    </location>
</feature>
<proteinExistence type="predicted"/>
<dbReference type="Gramene" id="TVU01191">
    <property type="protein sequence ID" value="TVU01191"/>
    <property type="gene ID" value="EJB05_53365"/>
</dbReference>
<evidence type="ECO:0000256" key="1">
    <source>
        <dbReference type="SAM" id="MobiDB-lite"/>
    </source>
</evidence>
<keyword evidence="3" id="KW-1185">Reference proteome</keyword>
<feature type="non-terminal residue" evidence="2">
    <location>
        <position position="1"/>
    </location>
</feature>
<sequence length="99" mass="10774">MPPPSNLSKPPRPAAEAIDSAPSRRNGAAGLGGRARQRWRRGRPLSAITTVTLIQAASSNGVQVEEELTEKRRKDTEAESDEKSIQVDEDLAAKRKRDA</sequence>
<feature type="region of interest" description="Disordered" evidence="1">
    <location>
        <begin position="58"/>
        <end position="99"/>
    </location>
</feature>
<dbReference type="Proteomes" id="UP000324897">
    <property type="component" value="Unassembled WGS sequence"/>
</dbReference>
<dbReference type="AlphaFoldDB" id="A0A5J9SQE9"/>
<gene>
    <name evidence="2" type="ORF">EJB05_53365</name>
</gene>
<evidence type="ECO:0000313" key="3">
    <source>
        <dbReference type="Proteomes" id="UP000324897"/>
    </source>
</evidence>
<name>A0A5J9SQE9_9POAL</name>
<dbReference type="EMBL" id="RWGY01000477">
    <property type="protein sequence ID" value="TVU01191.1"/>
    <property type="molecule type" value="Genomic_DNA"/>
</dbReference>
<organism evidence="2 3">
    <name type="scientific">Eragrostis curvula</name>
    <name type="common">weeping love grass</name>
    <dbReference type="NCBI Taxonomy" id="38414"/>
    <lineage>
        <taxon>Eukaryota</taxon>
        <taxon>Viridiplantae</taxon>
        <taxon>Streptophyta</taxon>
        <taxon>Embryophyta</taxon>
        <taxon>Tracheophyta</taxon>
        <taxon>Spermatophyta</taxon>
        <taxon>Magnoliopsida</taxon>
        <taxon>Liliopsida</taxon>
        <taxon>Poales</taxon>
        <taxon>Poaceae</taxon>
        <taxon>PACMAD clade</taxon>
        <taxon>Chloridoideae</taxon>
        <taxon>Eragrostideae</taxon>
        <taxon>Eragrostidinae</taxon>
        <taxon>Eragrostis</taxon>
    </lineage>
</organism>
<protein>
    <submittedName>
        <fullName evidence="2">Uncharacterized protein</fullName>
    </submittedName>
</protein>
<reference evidence="2 3" key="1">
    <citation type="journal article" date="2019" name="Sci. Rep.">
        <title>A high-quality genome of Eragrostis curvula grass provides insights into Poaceae evolution and supports new strategies to enhance forage quality.</title>
        <authorList>
            <person name="Carballo J."/>
            <person name="Santos B.A.C.M."/>
            <person name="Zappacosta D."/>
            <person name="Garbus I."/>
            <person name="Selva J.P."/>
            <person name="Gallo C.A."/>
            <person name="Diaz A."/>
            <person name="Albertini E."/>
            <person name="Caccamo M."/>
            <person name="Echenique V."/>
        </authorList>
    </citation>
    <scope>NUCLEOTIDE SEQUENCE [LARGE SCALE GENOMIC DNA]</scope>
    <source>
        <strain evidence="3">cv. Victoria</strain>
        <tissue evidence="2">Leaf</tissue>
    </source>
</reference>
<evidence type="ECO:0000313" key="2">
    <source>
        <dbReference type="EMBL" id="TVU01191.1"/>
    </source>
</evidence>
<feature type="compositionally biased region" description="Basic and acidic residues" evidence="1">
    <location>
        <begin position="69"/>
        <end position="99"/>
    </location>
</feature>